<gene>
    <name evidence="2" type="ORF">CLAFUR5_11742</name>
</gene>
<dbReference type="Proteomes" id="UP000756132">
    <property type="component" value="Chromosome 10"/>
</dbReference>
<proteinExistence type="predicted"/>
<dbReference type="KEGG" id="ffu:CLAFUR5_11742"/>
<keyword evidence="1" id="KW-0812">Transmembrane</keyword>
<dbReference type="RefSeq" id="XP_047766861.1">
    <property type="nucleotide sequence ID" value="XM_047910890.1"/>
</dbReference>
<evidence type="ECO:0000313" key="3">
    <source>
        <dbReference type="Proteomes" id="UP000756132"/>
    </source>
</evidence>
<dbReference type="OrthoDB" id="5154014at2759"/>
<reference evidence="2" key="2">
    <citation type="journal article" date="2022" name="Microb. Genom.">
        <title>A chromosome-scale genome assembly of the tomato pathogen Cladosporium fulvum reveals a compartmentalized genome architecture and the presence of a dispensable chromosome.</title>
        <authorList>
            <person name="Zaccaron A.Z."/>
            <person name="Chen L.H."/>
            <person name="Samaras A."/>
            <person name="Stergiopoulos I."/>
        </authorList>
    </citation>
    <scope>NUCLEOTIDE SEQUENCE</scope>
    <source>
        <strain evidence="2">Race5_Kim</strain>
    </source>
</reference>
<evidence type="ECO:0000256" key="1">
    <source>
        <dbReference type="SAM" id="Phobius"/>
    </source>
</evidence>
<name>A0A9Q8UU39_PASFU</name>
<reference evidence="2" key="1">
    <citation type="submission" date="2021-12" db="EMBL/GenBank/DDBJ databases">
        <authorList>
            <person name="Zaccaron A."/>
            <person name="Stergiopoulos I."/>
        </authorList>
    </citation>
    <scope>NUCLEOTIDE SEQUENCE</scope>
    <source>
        <strain evidence="2">Race5_Kim</strain>
    </source>
</reference>
<sequence length="356" mass="40062">MAELIFLPGVIFFYPFLKLGGSRIQFDESTKPGVGIPVADVFYERSWRQVLLTTTLLELGSVPSQVLLWQFQFLLWTYKVFQPGLHAEISDVLEGLGRAMVRYSKDRLKFNPDRDGTKARSLRLLWELLLHFSPRDAFEKLYIEAWTSRSRRLGLASQVYLIFEEQTIRVPILINGGAAGGNDQQTVARLHMWYSWLETKRGLQEIVLPKRLVRIDLVRISGVDTGAAIVGQRVRTLGLGRRGKNRAALLDHADEIDPQQHEVTQAITEDPMAIGVEFVRQWDGYAISMVVMMPLLISLIFAVVWIAVSAARYEVDAQVAVQTAFTVASFIVTAGALIIALVAFLDGQESARRSSR</sequence>
<evidence type="ECO:0000313" key="2">
    <source>
        <dbReference type="EMBL" id="UJO22495.1"/>
    </source>
</evidence>
<feature type="transmembrane region" description="Helical" evidence="1">
    <location>
        <begin position="285"/>
        <end position="308"/>
    </location>
</feature>
<keyword evidence="1" id="KW-1133">Transmembrane helix</keyword>
<protein>
    <submittedName>
        <fullName evidence="2">Uncharacterized protein</fullName>
    </submittedName>
</protein>
<accession>A0A9Q8UU39</accession>
<keyword evidence="1" id="KW-0472">Membrane</keyword>
<dbReference type="GeneID" id="71991620"/>
<dbReference type="AlphaFoldDB" id="A0A9Q8UU39"/>
<keyword evidence="3" id="KW-1185">Reference proteome</keyword>
<feature type="transmembrane region" description="Helical" evidence="1">
    <location>
        <begin position="320"/>
        <end position="345"/>
    </location>
</feature>
<dbReference type="EMBL" id="CP090172">
    <property type="protein sequence ID" value="UJO22495.1"/>
    <property type="molecule type" value="Genomic_DNA"/>
</dbReference>
<organism evidence="2 3">
    <name type="scientific">Passalora fulva</name>
    <name type="common">Tomato leaf mold</name>
    <name type="synonym">Cladosporium fulvum</name>
    <dbReference type="NCBI Taxonomy" id="5499"/>
    <lineage>
        <taxon>Eukaryota</taxon>
        <taxon>Fungi</taxon>
        <taxon>Dikarya</taxon>
        <taxon>Ascomycota</taxon>
        <taxon>Pezizomycotina</taxon>
        <taxon>Dothideomycetes</taxon>
        <taxon>Dothideomycetidae</taxon>
        <taxon>Mycosphaerellales</taxon>
        <taxon>Mycosphaerellaceae</taxon>
        <taxon>Fulvia</taxon>
    </lineage>
</organism>